<accession>A0ABT5CFE6</accession>
<feature type="region of interest" description="Disordered" evidence="1">
    <location>
        <begin position="64"/>
        <end position="85"/>
    </location>
</feature>
<sequence>MNLAAGKTGEWSTDRTGYKSSQGIYRYERQARTYGELNAGALKPLREASPELAEVGVYLTHRSERRSDVDLTRRSKHRKPDTPLGRQAFERLSCAASSIVPAVVPAAPASLSG</sequence>
<protein>
    <recommendedName>
        <fullName evidence="4">Integrase</fullName>
    </recommendedName>
</protein>
<reference evidence="2 3" key="1">
    <citation type="submission" date="2023-01" db="EMBL/GenBank/DDBJ databases">
        <title>Minimal conservation of predation-associated metabolite biosynthetic gene clusters underscores biosynthetic potential of Myxococcota including descriptions for ten novel species: Archangium lansinium sp. nov., Myxococcus landrumus sp. nov., Nannocystis bai.</title>
        <authorList>
            <person name="Ahearne A."/>
            <person name="Stevens C."/>
            <person name="Dowd S."/>
        </authorList>
    </citation>
    <scope>NUCLEOTIDE SEQUENCE [LARGE SCALE GENOMIC DNA]</scope>
    <source>
        <strain evidence="2 3">WIWO2</strain>
    </source>
</reference>
<dbReference type="RefSeq" id="WP_272101965.1">
    <property type="nucleotide sequence ID" value="NZ_JAQNDK010000005.1"/>
</dbReference>
<evidence type="ECO:0000256" key="1">
    <source>
        <dbReference type="SAM" id="MobiDB-lite"/>
    </source>
</evidence>
<proteinExistence type="predicted"/>
<gene>
    <name evidence="2" type="ORF">POL72_39165</name>
</gene>
<keyword evidence="3" id="KW-1185">Reference proteome</keyword>
<dbReference type="EMBL" id="JAQNDK010000005">
    <property type="protein sequence ID" value="MDC0683811.1"/>
    <property type="molecule type" value="Genomic_DNA"/>
</dbReference>
<organism evidence="2 3">
    <name type="scientific">Sorangium atrum</name>
    <dbReference type="NCBI Taxonomy" id="2995308"/>
    <lineage>
        <taxon>Bacteria</taxon>
        <taxon>Pseudomonadati</taxon>
        <taxon>Myxococcota</taxon>
        <taxon>Polyangia</taxon>
        <taxon>Polyangiales</taxon>
        <taxon>Polyangiaceae</taxon>
        <taxon>Sorangium</taxon>
    </lineage>
</organism>
<comment type="caution">
    <text evidence="2">The sequence shown here is derived from an EMBL/GenBank/DDBJ whole genome shotgun (WGS) entry which is preliminary data.</text>
</comment>
<dbReference type="Proteomes" id="UP001217485">
    <property type="component" value="Unassembled WGS sequence"/>
</dbReference>
<feature type="compositionally biased region" description="Basic and acidic residues" evidence="1">
    <location>
        <begin position="64"/>
        <end position="73"/>
    </location>
</feature>
<evidence type="ECO:0008006" key="4">
    <source>
        <dbReference type="Google" id="ProtNLM"/>
    </source>
</evidence>
<evidence type="ECO:0000313" key="2">
    <source>
        <dbReference type="EMBL" id="MDC0683811.1"/>
    </source>
</evidence>
<name>A0ABT5CFE6_9BACT</name>
<evidence type="ECO:0000313" key="3">
    <source>
        <dbReference type="Proteomes" id="UP001217485"/>
    </source>
</evidence>